<dbReference type="Gene3D" id="1.10.10.60">
    <property type="entry name" value="Homeodomain-like"/>
    <property type="match status" value="1"/>
</dbReference>
<keyword evidence="4" id="KW-0804">Transcription</keyword>
<evidence type="ECO:0000256" key="2">
    <source>
        <dbReference type="ARBA" id="ARBA00023015"/>
    </source>
</evidence>
<dbReference type="SUPFAM" id="SSF48498">
    <property type="entry name" value="Tetracyclin repressor-like, C-terminal domain"/>
    <property type="match status" value="1"/>
</dbReference>
<dbReference type="SUPFAM" id="SSF46689">
    <property type="entry name" value="Homeodomain-like"/>
    <property type="match status" value="1"/>
</dbReference>
<dbReference type="PRINTS" id="PR00400">
    <property type="entry name" value="TETREPRESSOR"/>
</dbReference>
<accession>A0A0N7F542</accession>
<keyword evidence="2" id="KW-0805">Transcription regulation</keyword>
<dbReference type="Gene3D" id="1.10.357.10">
    <property type="entry name" value="Tetracycline Repressor, domain 2"/>
    <property type="match status" value="1"/>
</dbReference>
<dbReference type="GO" id="GO:0045892">
    <property type="term" value="P:negative regulation of DNA-templated transcription"/>
    <property type="evidence" value="ECO:0007669"/>
    <property type="project" value="InterPro"/>
</dbReference>
<dbReference type="PRINTS" id="PR00455">
    <property type="entry name" value="HTHTETR"/>
</dbReference>
<dbReference type="InterPro" id="IPR036271">
    <property type="entry name" value="Tet_transcr_reg_TetR-rel_C_sf"/>
</dbReference>
<dbReference type="GO" id="GO:0003700">
    <property type="term" value="F:DNA-binding transcription factor activity"/>
    <property type="evidence" value="ECO:0007669"/>
    <property type="project" value="TreeGrafter"/>
</dbReference>
<dbReference type="InterPro" id="IPR001647">
    <property type="entry name" value="HTH_TetR"/>
</dbReference>
<evidence type="ECO:0000256" key="4">
    <source>
        <dbReference type="ARBA" id="ARBA00023163"/>
    </source>
</evidence>
<dbReference type="InterPro" id="IPR003012">
    <property type="entry name" value="Tet_transcr_reg_TetR"/>
</dbReference>
<evidence type="ECO:0000313" key="8">
    <source>
        <dbReference type="Proteomes" id="UP000063699"/>
    </source>
</evidence>
<proteinExistence type="predicted"/>
<dbReference type="InterPro" id="IPR050109">
    <property type="entry name" value="HTH-type_TetR-like_transc_reg"/>
</dbReference>
<keyword evidence="1" id="KW-0678">Repressor</keyword>
<dbReference type="PROSITE" id="PS50977">
    <property type="entry name" value="HTH_TETR_2"/>
    <property type="match status" value="1"/>
</dbReference>
<keyword evidence="3 5" id="KW-0238">DNA-binding</keyword>
<name>A0A0N7F542_9PSEU</name>
<dbReference type="Proteomes" id="UP000063699">
    <property type="component" value="Chromosome"/>
</dbReference>
<evidence type="ECO:0000256" key="5">
    <source>
        <dbReference type="PROSITE-ProRule" id="PRU00335"/>
    </source>
</evidence>
<dbReference type="Pfam" id="PF02909">
    <property type="entry name" value="TetR_C_1"/>
    <property type="match status" value="1"/>
</dbReference>
<protein>
    <submittedName>
        <fullName evidence="7">Transcriptional regulator</fullName>
    </submittedName>
</protein>
<dbReference type="STRING" id="860235.AOZ06_45660"/>
<dbReference type="Pfam" id="PF00440">
    <property type="entry name" value="TetR_N"/>
    <property type="match status" value="1"/>
</dbReference>
<dbReference type="AlphaFoldDB" id="A0A0N7F542"/>
<dbReference type="PANTHER" id="PTHR30055:SF151">
    <property type="entry name" value="TRANSCRIPTIONAL REGULATORY PROTEIN"/>
    <property type="match status" value="1"/>
</dbReference>
<dbReference type="InterPro" id="IPR004111">
    <property type="entry name" value="Repressor_TetR_C"/>
</dbReference>
<evidence type="ECO:0000256" key="3">
    <source>
        <dbReference type="ARBA" id="ARBA00023125"/>
    </source>
</evidence>
<gene>
    <name evidence="7" type="ORF">AOZ06_45660</name>
</gene>
<dbReference type="PANTHER" id="PTHR30055">
    <property type="entry name" value="HTH-TYPE TRANSCRIPTIONAL REGULATOR RUTR"/>
    <property type="match status" value="1"/>
</dbReference>
<sequence length="218" mass="24733">MSRCEDEPVPRTGRPPRINRDEILVATRALIDRDGWETLTMRKLAAEVGVAATTLYHHVRDKEDLLIQLLDYYADEIKRPELPGDPRERVVLTALAMHDALAAWPWITEVLTADDLVGEAALWVTEEIMAAAVDSGRTLDEAVYVYRTIWYYTAGEIMIKARGARRRAEGQPNYRDAVLRKQTHRPTVHAVAERWPELSMRDTYEAGLRALVNGLLSA</sequence>
<evidence type="ECO:0000256" key="1">
    <source>
        <dbReference type="ARBA" id="ARBA00022491"/>
    </source>
</evidence>
<dbReference type="KEGG" id="kphy:AOZ06_45660"/>
<evidence type="ECO:0000259" key="6">
    <source>
        <dbReference type="PROSITE" id="PS50977"/>
    </source>
</evidence>
<keyword evidence="8" id="KW-1185">Reference proteome</keyword>
<organism evidence="7 8">
    <name type="scientific">Kibdelosporangium phytohabitans</name>
    <dbReference type="NCBI Taxonomy" id="860235"/>
    <lineage>
        <taxon>Bacteria</taxon>
        <taxon>Bacillati</taxon>
        <taxon>Actinomycetota</taxon>
        <taxon>Actinomycetes</taxon>
        <taxon>Pseudonocardiales</taxon>
        <taxon>Pseudonocardiaceae</taxon>
        <taxon>Kibdelosporangium</taxon>
    </lineage>
</organism>
<evidence type="ECO:0000313" key="7">
    <source>
        <dbReference type="EMBL" id="ALG13183.1"/>
    </source>
</evidence>
<dbReference type="GO" id="GO:0000976">
    <property type="term" value="F:transcription cis-regulatory region binding"/>
    <property type="evidence" value="ECO:0007669"/>
    <property type="project" value="TreeGrafter"/>
</dbReference>
<dbReference type="EMBL" id="CP012752">
    <property type="protein sequence ID" value="ALG13183.1"/>
    <property type="molecule type" value="Genomic_DNA"/>
</dbReference>
<reference evidence="7 8" key="1">
    <citation type="submission" date="2015-07" db="EMBL/GenBank/DDBJ databases">
        <title>Genome sequencing of Kibdelosporangium phytohabitans.</title>
        <authorList>
            <person name="Qin S."/>
            <person name="Xing K."/>
        </authorList>
    </citation>
    <scope>NUCLEOTIDE SEQUENCE [LARGE SCALE GENOMIC DNA]</scope>
    <source>
        <strain evidence="7 8">KLBMP1111</strain>
    </source>
</reference>
<dbReference type="OrthoDB" id="3358037at2"/>
<feature type="DNA-binding region" description="H-T-H motif" evidence="5">
    <location>
        <begin position="40"/>
        <end position="59"/>
    </location>
</feature>
<dbReference type="InterPro" id="IPR009057">
    <property type="entry name" value="Homeodomain-like_sf"/>
</dbReference>
<dbReference type="GO" id="GO:0046677">
    <property type="term" value="P:response to antibiotic"/>
    <property type="evidence" value="ECO:0007669"/>
    <property type="project" value="InterPro"/>
</dbReference>
<feature type="domain" description="HTH tetR-type" evidence="6">
    <location>
        <begin position="17"/>
        <end position="77"/>
    </location>
</feature>